<evidence type="ECO:0000313" key="1">
    <source>
        <dbReference type="EMBL" id="GAA3600729.1"/>
    </source>
</evidence>
<proteinExistence type="predicted"/>
<dbReference type="EMBL" id="BAABAA010000030">
    <property type="protein sequence ID" value="GAA3600729.1"/>
    <property type="molecule type" value="Genomic_DNA"/>
</dbReference>
<organism evidence="1 2">
    <name type="scientific">Kribbella ginsengisoli</name>
    <dbReference type="NCBI Taxonomy" id="363865"/>
    <lineage>
        <taxon>Bacteria</taxon>
        <taxon>Bacillati</taxon>
        <taxon>Actinomycetota</taxon>
        <taxon>Actinomycetes</taxon>
        <taxon>Propionibacteriales</taxon>
        <taxon>Kribbellaceae</taxon>
        <taxon>Kribbella</taxon>
    </lineage>
</organism>
<reference evidence="2" key="1">
    <citation type="journal article" date="2019" name="Int. J. Syst. Evol. Microbiol.">
        <title>The Global Catalogue of Microorganisms (GCM) 10K type strain sequencing project: providing services to taxonomists for standard genome sequencing and annotation.</title>
        <authorList>
            <consortium name="The Broad Institute Genomics Platform"/>
            <consortium name="The Broad Institute Genome Sequencing Center for Infectious Disease"/>
            <person name="Wu L."/>
            <person name="Ma J."/>
        </authorList>
    </citation>
    <scope>NUCLEOTIDE SEQUENCE [LARGE SCALE GENOMIC DNA]</scope>
    <source>
        <strain evidence="2">JCM 16928</strain>
    </source>
</reference>
<accession>A0ABP6ZD57</accession>
<dbReference type="Proteomes" id="UP001501222">
    <property type="component" value="Unassembled WGS sequence"/>
</dbReference>
<sequence>MSDLMASRWRGQPGRLEVWYTTLTDPATGTGFWLHHELMAPTDGSPAYAHGLAAVFRSRSEPVHRRFGPVEWAPDPAKTFKAGPVEVTKTHLAGVAEDLAWDLRMHGGGAPLFTFPTWAWRREILPAAQIVPAPVAHYTGIITVGKKEIAIDQAPGATAHIYRRGNAKRWAWLHADLGNGDVLEVVAAVASAPFMRGLRPLPLLKLRLDGEEHPNGDTLLAARRLRADISLPTWRIHGRIGDHELDVVVTQPPGQTVTVPLLNPDGSRTLCHNSETATADITWAKRGRTERTWHIADSAHAEVGG</sequence>
<evidence type="ECO:0000313" key="2">
    <source>
        <dbReference type="Proteomes" id="UP001501222"/>
    </source>
</evidence>
<gene>
    <name evidence="1" type="ORF">GCM10022235_85870</name>
</gene>
<dbReference type="SUPFAM" id="SSF159245">
    <property type="entry name" value="AttH-like"/>
    <property type="match status" value="1"/>
</dbReference>
<keyword evidence="2" id="KW-1185">Reference proteome</keyword>
<protein>
    <submittedName>
        <fullName evidence="1">Uncharacterized protein</fullName>
    </submittedName>
</protein>
<name>A0ABP6ZD57_9ACTN</name>
<comment type="caution">
    <text evidence="1">The sequence shown here is derived from an EMBL/GenBank/DDBJ whole genome shotgun (WGS) entry which is preliminary data.</text>
</comment>
<dbReference type="RefSeq" id="WP_344850636.1">
    <property type="nucleotide sequence ID" value="NZ_BAABAA010000030.1"/>
</dbReference>